<dbReference type="RefSeq" id="YP_003970061.1">
    <property type="nucleotide sequence ID" value="NC_014637.1"/>
</dbReference>
<protein>
    <submittedName>
        <fullName evidence="1">Uncharacterized protein</fullName>
    </submittedName>
</protein>
<evidence type="ECO:0000313" key="2">
    <source>
        <dbReference type="Proteomes" id="UP000029781"/>
    </source>
</evidence>
<proteinExistence type="predicted"/>
<organismHost>
    <name type="scientific">Cafeteria roenbergensis</name>
    <name type="common">Marine flagellate</name>
    <dbReference type="NCBI Taxonomy" id="33653"/>
</organismHost>
<dbReference type="Proteomes" id="UP000029781">
    <property type="component" value="Segment"/>
</dbReference>
<name>E3T5J9_CROVB</name>
<dbReference type="KEGG" id="vg:9887831"/>
<evidence type="ECO:0000313" key="1">
    <source>
        <dbReference type="EMBL" id="ADO67462.1"/>
    </source>
</evidence>
<dbReference type="EMBL" id="GU244497">
    <property type="protein sequence ID" value="ADO67462.1"/>
    <property type="molecule type" value="Genomic_DNA"/>
</dbReference>
<organism evidence="1 2">
    <name type="scientific">Cafeteria roenbergensis virus (strain BV-PW1)</name>
    <name type="common">CroV</name>
    <dbReference type="NCBI Taxonomy" id="693272"/>
    <lineage>
        <taxon>Viruses</taxon>
        <taxon>Varidnaviria</taxon>
        <taxon>Bamfordvirae</taxon>
        <taxon>Nucleocytoviricota</taxon>
        <taxon>Megaviricetes</taxon>
        <taxon>Imitervirales</taxon>
        <taxon>Mimiviridae</taxon>
        <taxon>Aliimimivirinae</taxon>
        <taxon>Rheavirus</taxon>
        <taxon>Rheavirus sinusmexicani</taxon>
    </lineage>
</organism>
<reference evidence="1 2" key="1">
    <citation type="journal article" date="2010" name="Proc. Natl. Acad. Sci. U.S.A.">
        <title>Giant virus with a remarkable complement of genes infects marine zooplankton.</title>
        <authorList>
            <person name="Fischer M.G."/>
            <person name="Allen M.J."/>
            <person name="Wilson W.H."/>
            <person name="Suttle C.A."/>
        </authorList>
    </citation>
    <scope>NUCLEOTIDE SEQUENCE [LARGE SCALE GENOMIC DNA]</scope>
    <source>
        <strain evidence="1 2">BV-PW1</strain>
    </source>
</reference>
<sequence length="74" mass="8655">MNTLITGDDKKFYFTDEQIKKFPKYKENMIISLTCDKLIPFYNHITIGTDISDDDKLITEECINIIEKSLGYNI</sequence>
<dbReference type="GeneID" id="9887831"/>
<gene>
    <name evidence="1" type="ORF">crov428</name>
</gene>
<accession>E3T5J9</accession>
<keyword evidence="2" id="KW-1185">Reference proteome</keyword>